<dbReference type="OrthoDB" id="675048at2"/>
<name>A0A516H254_9PROT</name>
<protein>
    <submittedName>
        <fullName evidence="1">Uncharacterized protein</fullName>
    </submittedName>
</protein>
<evidence type="ECO:0000313" key="2">
    <source>
        <dbReference type="Proteomes" id="UP000317496"/>
    </source>
</evidence>
<dbReference type="RefSeq" id="WP_144068835.1">
    <property type="nucleotide sequence ID" value="NZ_CP041636.1"/>
</dbReference>
<dbReference type="KEGG" id="fer:FNB15_11505"/>
<dbReference type="Proteomes" id="UP000317496">
    <property type="component" value="Chromosome"/>
</dbReference>
<gene>
    <name evidence="1" type="ORF">FNB15_11505</name>
</gene>
<evidence type="ECO:0000313" key="1">
    <source>
        <dbReference type="EMBL" id="QDO97854.1"/>
    </source>
</evidence>
<organism evidence="1 2">
    <name type="scientific">Ferrovibrio terrae</name>
    <dbReference type="NCBI Taxonomy" id="2594003"/>
    <lineage>
        <taxon>Bacteria</taxon>
        <taxon>Pseudomonadati</taxon>
        <taxon>Pseudomonadota</taxon>
        <taxon>Alphaproteobacteria</taxon>
        <taxon>Rhodospirillales</taxon>
        <taxon>Rhodospirillaceae</taxon>
        <taxon>Ferrovibrio</taxon>
    </lineage>
</organism>
<reference evidence="1 2" key="1">
    <citation type="submission" date="2019-07" db="EMBL/GenBank/DDBJ databases">
        <title>Genome sequencing for Ferrovibrio sp. K5.</title>
        <authorList>
            <person name="Park S.-J."/>
        </authorList>
    </citation>
    <scope>NUCLEOTIDE SEQUENCE [LARGE SCALE GENOMIC DNA]</scope>
    <source>
        <strain evidence="1 2">K5</strain>
    </source>
</reference>
<dbReference type="AlphaFoldDB" id="A0A516H254"/>
<proteinExistence type="predicted"/>
<dbReference type="EMBL" id="CP041636">
    <property type="protein sequence ID" value="QDO97854.1"/>
    <property type="molecule type" value="Genomic_DNA"/>
</dbReference>
<sequence length="137" mass="15318">MKAGTSWADKLRDGKQHQVKVVPINIAGMKKGQMMLVPSARIVDAFIRRLPEGRLLDTRELRARLARKYHTEVTCPITMGFILRIVAEAAWEARQAGAAKGDITPVWRVLDEDSLTLKKLPKAAAAFFHTRRAEEAA</sequence>
<accession>A0A516H254</accession>
<keyword evidence="2" id="KW-1185">Reference proteome</keyword>